<dbReference type="EMBL" id="JABWDY010034745">
    <property type="protein sequence ID" value="KAF5182431.1"/>
    <property type="molecule type" value="Genomic_DNA"/>
</dbReference>
<protein>
    <submittedName>
        <fullName evidence="1">Uncharacterized protein</fullName>
    </submittedName>
</protein>
<name>A0A7J6VCR0_THATH</name>
<proteinExistence type="predicted"/>
<sequence length="172" mass="19321">MYYVSVSGILQDDECSEQKGINSLIRLIKWENERNEVSSSLQLQFASISVPGMRKMGDLDVAQSLFDKRPVRNEASEEDAVSRFPSMVLGFESLELILQLFLDNIELENLDYELDEKHRTSVLSNNQRVIGDHVTGCVRRCLIMNLDSGDGVPTSSWMVGMACPEADEITSL</sequence>
<gene>
    <name evidence="1" type="ORF">FRX31_027986</name>
</gene>
<dbReference type="AlphaFoldDB" id="A0A7J6VCR0"/>
<organism evidence="1 2">
    <name type="scientific">Thalictrum thalictroides</name>
    <name type="common">Rue-anemone</name>
    <name type="synonym">Anemone thalictroides</name>
    <dbReference type="NCBI Taxonomy" id="46969"/>
    <lineage>
        <taxon>Eukaryota</taxon>
        <taxon>Viridiplantae</taxon>
        <taxon>Streptophyta</taxon>
        <taxon>Embryophyta</taxon>
        <taxon>Tracheophyta</taxon>
        <taxon>Spermatophyta</taxon>
        <taxon>Magnoliopsida</taxon>
        <taxon>Ranunculales</taxon>
        <taxon>Ranunculaceae</taxon>
        <taxon>Thalictroideae</taxon>
        <taxon>Thalictrum</taxon>
    </lineage>
</organism>
<dbReference type="OrthoDB" id="185373at2759"/>
<accession>A0A7J6VCR0</accession>
<dbReference type="Proteomes" id="UP000554482">
    <property type="component" value="Unassembled WGS sequence"/>
</dbReference>
<comment type="caution">
    <text evidence="1">The sequence shown here is derived from an EMBL/GenBank/DDBJ whole genome shotgun (WGS) entry which is preliminary data.</text>
</comment>
<keyword evidence="2" id="KW-1185">Reference proteome</keyword>
<reference evidence="1 2" key="1">
    <citation type="submission" date="2020-06" db="EMBL/GenBank/DDBJ databases">
        <title>Transcriptomic and genomic resources for Thalictrum thalictroides and T. hernandezii: Facilitating candidate gene discovery in an emerging model plant lineage.</title>
        <authorList>
            <person name="Arias T."/>
            <person name="Riano-Pachon D.M."/>
            <person name="Di Stilio V.S."/>
        </authorList>
    </citation>
    <scope>NUCLEOTIDE SEQUENCE [LARGE SCALE GENOMIC DNA]</scope>
    <source>
        <strain evidence="2">cv. WT478/WT964</strain>
        <tissue evidence="1">Leaves</tissue>
    </source>
</reference>
<evidence type="ECO:0000313" key="1">
    <source>
        <dbReference type="EMBL" id="KAF5182431.1"/>
    </source>
</evidence>
<evidence type="ECO:0000313" key="2">
    <source>
        <dbReference type="Proteomes" id="UP000554482"/>
    </source>
</evidence>